<dbReference type="AlphaFoldDB" id="A0A4R5UH51"/>
<protein>
    <submittedName>
        <fullName evidence="2">Phage tail tape measure protein</fullName>
    </submittedName>
</protein>
<gene>
    <name evidence="2" type="ORF">E2F50_13125</name>
</gene>
<accession>A0A4R5UH51</accession>
<proteinExistence type="predicted"/>
<dbReference type="RefSeq" id="WP_133316619.1">
    <property type="nucleotide sequence ID" value="NZ_SMTL01000003.1"/>
</dbReference>
<keyword evidence="1" id="KW-1133">Transmembrane helix</keyword>
<evidence type="ECO:0000313" key="2">
    <source>
        <dbReference type="EMBL" id="TDK35197.1"/>
    </source>
</evidence>
<dbReference type="Proteomes" id="UP000295238">
    <property type="component" value="Unassembled WGS sequence"/>
</dbReference>
<evidence type="ECO:0000313" key="3">
    <source>
        <dbReference type="Proteomes" id="UP000295238"/>
    </source>
</evidence>
<organism evidence="2 3">
    <name type="scientific">Rhizobium deserti</name>
    <dbReference type="NCBI Taxonomy" id="2547961"/>
    <lineage>
        <taxon>Bacteria</taxon>
        <taxon>Pseudomonadati</taxon>
        <taxon>Pseudomonadota</taxon>
        <taxon>Alphaproteobacteria</taxon>
        <taxon>Hyphomicrobiales</taxon>
        <taxon>Rhizobiaceae</taxon>
        <taxon>Rhizobium/Agrobacterium group</taxon>
        <taxon>Rhizobium</taxon>
    </lineage>
</organism>
<dbReference type="InterPro" id="IPR010090">
    <property type="entry name" value="Phage_tape_meas"/>
</dbReference>
<keyword evidence="3" id="KW-1185">Reference proteome</keyword>
<feature type="transmembrane region" description="Helical" evidence="1">
    <location>
        <begin position="263"/>
        <end position="289"/>
    </location>
</feature>
<keyword evidence="1" id="KW-0812">Transmembrane</keyword>
<comment type="caution">
    <text evidence="2">The sequence shown here is derived from an EMBL/GenBank/DDBJ whole genome shotgun (WGS) entry which is preliminary data.</text>
</comment>
<feature type="transmembrane region" description="Helical" evidence="1">
    <location>
        <begin position="41"/>
        <end position="59"/>
    </location>
</feature>
<dbReference type="NCBIfam" id="TIGR01760">
    <property type="entry name" value="tape_meas_TP901"/>
    <property type="match status" value="1"/>
</dbReference>
<sequence length="382" mass="38481">MNSVIGALRVVLGLDSAAFDKGLTGAQSRLAKFGPAIKQGLAVAGAAAVAAGAAIGVAVKGAIDEADKMDEIAQKIGIGTEELSRLKYAAEINGVAFETLQGSVGKLSKNMVSAATGTGDAAKAFQKLGIGVKSSDGSLKSASTVMQEIADKFAAMPDGAQKTAMAMQLMGKSGAEMILMLNGGSAALAQTMKDADKFGQVFTAEMGANAGKFNENLDKIMGTMGSLAAVIAGQMLPYLTEFSSWLLEAVTYFRELSPETQSFVTIAAGLTTGLAALAVPLGLVAVGIAAIGAPIAAAVAGLALLSAGVVAFWPQIQQLGTAISEFLAGAWAGFVSAWDGVAEKVGSVGTAVKQLAADILSAFAALPGQMLEIGGQIIDGLW</sequence>
<dbReference type="OrthoDB" id="7592271at2"/>
<reference evidence="2 3" key="1">
    <citation type="submission" date="2019-03" db="EMBL/GenBank/DDBJ databases">
        <title>Rhizobium sp. nov., an bacterium isolated from biocrust in Mu Us Desert.</title>
        <authorList>
            <person name="Lixiong L."/>
        </authorList>
    </citation>
    <scope>NUCLEOTIDE SEQUENCE [LARGE SCALE GENOMIC DNA]</scope>
    <source>
        <strain evidence="2 3">SPY-1</strain>
    </source>
</reference>
<name>A0A4R5UH51_9HYPH</name>
<dbReference type="EMBL" id="SMTL01000003">
    <property type="protein sequence ID" value="TDK35197.1"/>
    <property type="molecule type" value="Genomic_DNA"/>
</dbReference>
<evidence type="ECO:0000256" key="1">
    <source>
        <dbReference type="SAM" id="Phobius"/>
    </source>
</evidence>
<feature type="transmembrane region" description="Helical" evidence="1">
    <location>
        <begin position="295"/>
        <end position="313"/>
    </location>
</feature>
<keyword evidence="1" id="KW-0472">Membrane</keyword>